<dbReference type="InterPro" id="IPR032781">
    <property type="entry name" value="ABC_tran_Xtn"/>
</dbReference>
<dbReference type="Gene3D" id="1.10.287.380">
    <property type="entry name" value="Valyl-tRNA synthetase, C-terminal domain"/>
    <property type="match status" value="1"/>
</dbReference>
<dbReference type="InterPro" id="IPR027417">
    <property type="entry name" value="P-loop_NTPase"/>
</dbReference>
<feature type="region of interest" description="Disordered" evidence="3">
    <location>
        <begin position="545"/>
        <end position="575"/>
    </location>
</feature>
<dbReference type="RefSeq" id="WP_028527888.1">
    <property type="nucleotide sequence ID" value="NZ_CABLBR010000005.1"/>
</dbReference>
<evidence type="ECO:0000256" key="2">
    <source>
        <dbReference type="ARBA" id="ARBA00022840"/>
    </source>
</evidence>
<evidence type="ECO:0000256" key="1">
    <source>
        <dbReference type="ARBA" id="ARBA00022741"/>
    </source>
</evidence>
<dbReference type="InterPro" id="IPR051309">
    <property type="entry name" value="ABCF_ATPase"/>
</dbReference>
<dbReference type="InterPro" id="IPR017871">
    <property type="entry name" value="ABC_transporter-like_CS"/>
</dbReference>
<dbReference type="Pfam" id="PF00005">
    <property type="entry name" value="ABC_tran"/>
    <property type="match status" value="2"/>
</dbReference>
<evidence type="ECO:0000313" key="6">
    <source>
        <dbReference type="Proteomes" id="UP001060164"/>
    </source>
</evidence>
<feature type="compositionally biased region" description="Basic and acidic residues" evidence="3">
    <location>
        <begin position="563"/>
        <end position="575"/>
    </location>
</feature>
<dbReference type="CDD" id="cd03221">
    <property type="entry name" value="ABCF_EF-3"/>
    <property type="match status" value="2"/>
</dbReference>
<gene>
    <name evidence="5" type="ORF">NQ502_00205</name>
</gene>
<reference evidence="5" key="1">
    <citation type="journal article" date="2022" name="Cell">
        <title>Design, construction, and in vivo augmentation of a complex gut microbiome.</title>
        <authorList>
            <person name="Cheng A.G."/>
            <person name="Ho P.Y."/>
            <person name="Aranda-Diaz A."/>
            <person name="Jain S."/>
            <person name="Yu F.B."/>
            <person name="Meng X."/>
            <person name="Wang M."/>
            <person name="Iakiviak M."/>
            <person name="Nagashima K."/>
            <person name="Zhao A."/>
            <person name="Murugkar P."/>
            <person name="Patil A."/>
            <person name="Atabakhsh K."/>
            <person name="Weakley A."/>
            <person name="Yan J."/>
            <person name="Brumbaugh A.R."/>
            <person name="Higginbottom S."/>
            <person name="Dimas A."/>
            <person name="Shiver A.L."/>
            <person name="Deutschbauer A."/>
            <person name="Neff N."/>
            <person name="Sonnenburg J.L."/>
            <person name="Huang K.C."/>
            <person name="Fischbach M.A."/>
        </authorList>
    </citation>
    <scope>NUCLEOTIDE SEQUENCE</scope>
    <source>
        <strain evidence="5">DSM 19829</strain>
    </source>
</reference>
<evidence type="ECO:0000313" key="5">
    <source>
        <dbReference type="EMBL" id="UWP59526.1"/>
    </source>
</evidence>
<protein>
    <submittedName>
        <fullName evidence="5">ABC-F family ATP-binding cassette domain-containing protein</fullName>
    </submittedName>
</protein>
<dbReference type="Pfam" id="PF16326">
    <property type="entry name" value="ABC_tran_CTD"/>
    <property type="match status" value="1"/>
</dbReference>
<proteinExistence type="predicted"/>
<evidence type="ECO:0000259" key="4">
    <source>
        <dbReference type="PROSITE" id="PS50893"/>
    </source>
</evidence>
<accession>A0ABY5VHS0</accession>
<dbReference type="PROSITE" id="PS00211">
    <property type="entry name" value="ABC_TRANSPORTER_1"/>
    <property type="match status" value="1"/>
</dbReference>
<keyword evidence="6" id="KW-1185">Reference proteome</keyword>
<evidence type="ECO:0000256" key="3">
    <source>
        <dbReference type="SAM" id="MobiDB-lite"/>
    </source>
</evidence>
<dbReference type="PANTHER" id="PTHR42855">
    <property type="entry name" value="ABC TRANSPORTER ATP-BINDING SUBUNIT"/>
    <property type="match status" value="1"/>
</dbReference>
<dbReference type="SMART" id="SM00382">
    <property type="entry name" value="AAA"/>
    <property type="match status" value="2"/>
</dbReference>
<dbReference type="SUPFAM" id="SSF52540">
    <property type="entry name" value="P-loop containing nucleoside triphosphate hydrolases"/>
    <property type="match status" value="2"/>
</dbReference>
<dbReference type="PANTHER" id="PTHR42855:SF2">
    <property type="entry name" value="DRUG RESISTANCE ABC TRANSPORTER,ATP-BINDING PROTEIN"/>
    <property type="match status" value="1"/>
</dbReference>
<feature type="domain" description="ABC transporter" evidence="4">
    <location>
        <begin position="328"/>
        <end position="541"/>
    </location>
</feature>
<dbReference type="Gene3D" id="3.40.50.300">
    <property type="entry name" value="P-loop containing nucleotide triphosphate hydrolases"/>
    <property type="match status" value="2"/>
</dbReference>
<sequence>MILSCHNIEKSFGTNVILHDASFHIEDHEKTALVGANGTGKSTMLKIIAGEISKDGGEVILAKNKTLGYLAQHQDMNSSASIYDEVLEIKRPVLQMEETMRQMESAMKTLEGQELERLMESYHRVCEAFELENGYACRSEVTGVLKGLGFEDEDFSKTISTLSGGQKTRVALGKLLLQKPDVLLLDEPTNHLDIDSIAWLESFLQHYPGAVLIVSHDRYFIDRIVTKVFELEQSVLTTYTGNYSDYAKKRTQVREAKIKAYLNQQQEIRHQEEVIAKLKSFNREKSVKRAESREKMLEKIEVLEKPREVNDEMRLILEPCIQSGNDVLSVESLSKSYPGLRLFHDLSFEVKRGERIAVIGANGTGKTTILKILNQLVEPDAGRFTLGSNVHIGYYDQEHHVLDMEKTIFQEISDAFPDLTGTRIRNVLAAFLFTGDDVFQQIKTLSGGERGRVSLAKLMLSNANFLILDEPTNHLDITSKEILEQALNQYTGTVLYVSHDRYFINQTATRILDLVNETFVNYIGNYDYYLEKKDELTLRCTAGKSTEETPAETSETKVSWQQQKEEQARRRKRENELKRVESEITALEKRSSEIDEKLILPDVATDPAKCIELSSEQADISLRLEDLYEQWEMLAE</sequence>
<dbReference type="GO" id="GO:0005524">
    <property type="term" value="F:ATP binding"/>
    <property type="evidence" value="ECO:0007669"/>
    <property type="project" value="UniProtKB-KW"/>
</dbReference>
<keyword evidence="1" id="KW-0547">Nucleotide-binding</keyword>
<keyword evidence="2 5" id="KW-0067">ATP-binding</keyword>
<dbReference type="InterPro" id="IPR032524">
    <property type="entry name" value="ABC_tran_C"/>
</dbReference>
<dbReference type="Proteomes" id="UP001060164">
    <property type="component" value="Chromosome"/>
</dbReference>
<dbReference type="NCBIfam" id="NF000355">
    <property type="entry name" value="ribo_prot_ABC_F"/>
    <property type="match status" value="1"/>
</dbReference>
<dbReference type="PROSITE" id="PS50893">
    <property type="entry name" value="ABC_TRANSPORTER_2"/>
    <property type="match status" value="2"/>
</dbReference>
<dbReference type="InterPro" id="IPR003439">
    <property type="entry name" value="ABC_transporter-like_ATP-bd"/>
</dbReference>
<dbReference type="InterPro" id="IPR003593">
    <property type="entry name" value="AAA+_ATPase"/>
</dbReference>
<dbReference type="EMBL" id="CP102290">
    <property type="protein sequence ID" value="UWP59526.1"/>
    <property type="molecule type" value="Genomic_DNA"/>
</dbReference>
<feature type="domain" description="ABC transporter" evidence="4">
    <location>
        <begin position="3"/>
        <end position="258"/>
    </location>
</feature>
<name>A0ABY5VHS0_9FIRM</name>
<organism evidence="5 6">
    <name type="scientific">Ruminococcus gauvreauii</name>
    <dbReference type="NCBI Taxonomy" id="438033"/>
    <lineage>
        <taxon>Bacteria</taxon>
        <taxon>Bacillati</taxon>
        <taxon>Bacillota</taxon>
        <taxon>Clostridia</taxon>
        <taxon>Eubacteriales</taxon>
        <taxon>Oscillospiraceae</taxon>
        <taxon>Ruminococcus</taxon>
    </lineage>
</organism>
<dbReference type="Pfam" id="PF12848">
    <property type="entry name" value="ABC_tran_Xtn"/>
    <property type="match status" value="1"/>
</dbReference>
<dbReference type="InterPro" id="IPR037118">
    <property type="entry name" value="Val-tRNA_synth_C_sf"/>
</dbReference>